<feature type="signal peptide" evidence="1">
    <location>
        <begin position="1"/>
        <end position="25"/>
    </location>
</feature>
<dbReference type="Proteomes" id="UP000233742">
    <property type="component" value="Chromosome"/>
</dbReference>
<keyword evidence="3" id="KW-1185">Reference proteome</keyword>
<dbReference type="EMBL" id="CP025408">
    <property type="protein sequence ID" value="AUH33981.1"/>
    <property type="molecule type" value="Genomic_DNA"/>
</dbReference>
<evidence type="ECO:0008006" key="4">
    <source>
        <dbReference type="Google" id="ProtNLM"/>
    </source>
</evidence>
<keyword evidence="1" id="KW-0732">Signal</keyword>
<organism evidence="2 3">
    <name type="scientific">Paracoccus tegillarcae</name>
    <dbReference type="NCBI Taxonomy" id="1529068"/>
    <lineage>
        <taxon>Bacteria</taxon>
        <taxon>Pseudomonadati</taxon>
        <taxon>Pseudomonadota</taxon>
        <taxon>Alphaproteobacteria</taxon>
        <taxon>Rhodobacterales</taxon>
        <taxon>Paracoccaceae</taxon>
        <taxon>Paracoccus</taxon>
    </lineage>
</organism>
<dbReference type="RefSeq" id="WP_101460646.1">
    <property type="nucleotide sequence ID" value="NZ_CP025408.1"/>
</dbReference>
<accession>A0A2K9F4B9</accession>
<dbReference type="OrthoDB" id="7666115at2"/>
<evidence type="ECO:0000313" key="2">
    <source>
        <dbReference type="EMBL" id="AUH33981.1"/>
    </source>
</evidence>
<name>A0A2K9F4B9_9RHOB</name>
<reference evidence="2 3" key="1">
    <citation type="submission" date="2017-12" db="EMBL/GenBank/DDBJ databases">
        <authorList>
            <person name="Hurst M.R.H."/>
        </authorList>
    </citation>
    <scope>NUCLEOTIDE SEQUENCE [LARGE SCALE GENOMIC DNA]</scope>
    <source>
        <strain evidence="2 3">BM15</strain>
    </source>
</reference>
<sequence length="130" mass="13336">MIRLGATTAAVLAVTMAVAPGGSFAKEKQHNKSAGAEQSVLAANCPPGLAKKDPPCVPPGQAKAATKRALAVGDTLEFGAIHVISQPGLYGLGSPPPGNRYAIVNSRLVRIDARTGRLLSVIRMVNAVLD</sequence>
<protein>
    <recommendedName>
        <fullName evidence="4">Excinuclease ABC subunit A</fullName>
    </recommendedName>
</protein>
<dbReference type="KEGG" id="paro:CUV01_11775"/>
<gene>
    <name evidence="2" type="ORF">CUV01_11775</name>
</gene>
<proteinExistence type="predicted"/>
<evidence type="ECO:0000256" key="1">
    <source>
        <dbReference type="SAM" id="SignalP"/>
    </source>
</evidence>
<evidence type="ECO:0000313" key="3">
    <source>
        <dbReference type="Proteomes" id="UP000233742"/>
    </source>
</evidence>
<dbReference type="Gene3D" id="3.10.450.160">
    <property type="entry name" value="inner membrane protein cigr"/>
    <property type="match status" value="1"/>
</dbReference>
<feature type="chain" id="PRO_5014778594" description="Excinuclease ABC subunit A" evidence="1">
    <location>
        <begin position="26"/>
        <end position="130"/>
    </location>
</feature>
<dbReference type="AlphaFoldDB" id="A0A2K9F4B9"/>